<dbReference type="Gene3D" id="2.70.70.10">
    <property type="entry name" value="Glucose Permease (Domain IIA)"/>
    <property type="match status" value="1"/>
</dbReference>
<keyword evidence="2" id="KW-0472">Membrane</keyword>
<proteinExistence type="predicted"/>
<sequence>MTYLISQKKYKNKKVFWMTALLFLFGLLGAAFWFVMGNSNGNLNEENKGVLETTTPVKTQSRAKPYLTITPKMVRQGDPALITAEGATTTRDVKSFTFDDRPLFIFLHEGQVSALLGVELRAVPDTYPIILTFNDGRQIKENLVIVERQIVRKPFDIPDKLGGNTNESEKELVSTLALEGKIINALPVVWKKLWTEKFGSPLKGPLVVTDDYGYTRLIGKSTTMPHKGTDLKADMGTPVYAMNRGVVKFASSLRNYGSTVIIDHGAGLQTVYMHLSKINVTLEQKVEKGDIIALSGDSGYTLNPHLHLTVRIWDISIDAMKFLEILGEN</sequence>
<dbReference type="GO" id="GO:0004222">
    <property type="term" value="F:metalloendopeptidase activity"/>
    <property type="evidence" value="ECO:0007669"/>
    <property type="project" value="TreeGrafter"/>
</dbReference>
<dbReference type="SUPFAM" id="SSF51261">
    <property type="entry name" value="Duplicated hybrid motif"/>
    <property type="match status" value="1"/>
</dbReference>
<comment type="caution">
    <text evidence="4">The sequence shown here is derived from an EMBL/GenBank/DDBJ whole genome shotgun (WGS) entry which is preliminary data.</text>
</comment>
<organism evidence="4 5">
    <name type="scientific">Candidatus Zambryskibacteria bacterium RIFCSPLOWO2_12_FULL_39_23</name>
    <dbReference type="NCBI Taxonomy" id="1802776"/>
    <lineage>
        <taxon>Bacteria</taxon>
        <taxon>Candidatus Zambryskiibacteriota</taxon>
    </lineage>
</organism>
<name>A0A1G2UT19_9BACT</name>
<gene>
    <name evidence="4" type="ORF">A3G99_01820</name>
</gene>
<feature type="domain" description="M23ase beta-sheet core" evidence="3">
    <location>
        <begin position="225"/>
        <end position="313"/>
    </location>
</feature>
<dbReference type="CDD" id="cd12797">
    <property type="entry name" value="M23_peptidase"/>
    <property type="match status" value="1"/>
</dbReference>
<dbReference type="PANTHER" id="PTHR21666:SF289">
    <property type="entry name" value="L-ALA--D-GLU ENDOPEPTIDASE"/>
    <property type="match status" value="1"/>
</dbReference>
<dbReference type="AlphaFoldDB" id="A0A1G2UT19"/>
<accession>A0A1G2UT19</accession>
<evidence type="ECO:0000313" key="4">
    <source>
        <dbReference type="EMBL" id="OHB12537.1"/>
    </source>
</evidence>
<dbReference type="InterPro" id="IPR011055">
    <property type="entry name" value="Dup_hybrid_motif"/>
</dbReference>
<dbReference type="Pfam" id="PF01551">
    <property type="entry name" value="Peptidase_M23"/>
    <property type="match status" value="1"/>
</dbReference>
<reference evidence="4 5" key="1">
    <citation type="journal article" date="2016" name="Nat. Commun.">
        <title>Thousands of microbial genomes shed light on interconnected biogeochemical processes in an aquifer system.</title>
        <authorList>
            <person name="Anantharaman K."/>
            <person name="Brown C.T."/>
            <person name="Hug L.A."/>
            <person name="Sharon I."/>
            <person name="Castelle C.J."/>
            <person name="Probst A.J."/>
            <person name="Thomas B.C."/>
            <person name="Singh A."/>
            <person name="Wilkins M.J."/>
            <person name="Karaoz U."/>
            <person name="Brodie E.L."/>
            <person name="Williams K.H."/>
            <person name="Hubbard S.S."/>
            <person name="Banfield J.F."/>
        </authorList>
    </citation>
    <scope>NUCLEOTIDE SEQUENCE [LARGE SCALE GENOMIC DNA]</scope>
</reference>
<dbReference type="EMBL" id="MHWT01000014">
    <property type="protein sequence ID" value="OHB12537.1"/>
    <property type="molecule type" value="Genomic_DNA"/>
</dbReference>
<dbReference type="InterPro" id="IPR050570">
    <property type="entry name" value="Cell_wall_metabolism_enzyme"/>
</dbReference>
<dbReference type="PANTHER" id="PTHR21666">
    <property type="entry name" value="PEPTIDASE-RELATED"/>
    <property type="match status" value="1"/>
</dbReference>
<dbReference type="InterPro" id="IPR016047">
    <property type="entry name" value="M23ase_b-sheet_dom"/>
</dbReference>
<evidence type="ECO:0000259" key="3">
    <source>
        <dbReference type="Pfam" id="PF01551"/>
    </source>
</evidence>
<protein>
    <recommendedName>
        <fullName evidence="3">M23ase beta-sheet core domain-containing protein</fullName>
    </recommendedName>
</protein>
<evidence type="ECO:0000313" key="5">
    <source>
        <dbReference type="Proteomes" id="UP000176558"/>
    </source>
</evidence>
<evidence type="ECO:0000256" key="1">
    <source>
        <dbReference type="ARBA" id="ARBA00022729"/>
    </source>
</evidence>
<evidence type="ECO:0000256" key="2">
    <source>
        <dbReference type="SAM" id="Phobius"/>
    </source>
</evidence>
<keyword evidence="1" id="KW-0732">Signal</keyword>
<dbReference type="Proteomes" id="UP000176558">
    <property type="component" value="Unassembled WGS sequence"/>
</dbReference>
<keyword evidence="2" id="KW-0812">Transmembrane</keyword>
<keyword evidence="2" id="KW-1133">Transmembrane helix</keyword>
<feature type="transmembrane region" description="Helical" evidence="2">
    <location>
        <begin position="15"/>
        <end position="36"/>
    </location>
</feature>